<gene>
    <name evidence="1" type="ORF">V6W77_05585</name>
</gene>
<protein>
    <submittedName>
        <fullName evidence="1">Uncharacterized protein</fullName>
    </submittedName>
</protein>
<sequence>MFRNELQVMDGKRYIVLECQFRREWKVASETRGTVTQGEALEICQYWVKYKGLKPEQLKIVEVPDVLRADRIW</sequence>
<dbReference type="Proteomes" id="UP001432017">
    <property type="component" value="Unassembled WGS sequence"/>
</dbReference>
<dbReference type="RefSeq" id="WP_334229163.1">
    <property type="nucleotide sequence ID" value="NZ_JBAJJL010000003.1"/>
</dbReference>
<accession>A0ABU7ZF16</accession>
<reference evidence="1" key="1">
    <citation type="submission" date="2023-12" db="EMBL/GenBank/DDBJ databases">
        <title>Mannheima indologenes sp. nov. proposed for Clade V organisms of Mannheimia.</title>
        <authorList>
            <person name="Christensen H."/>
        </authorList>
    </citation>
    <scope>NUCLEOTIDE SEQUENCE</scope>
    <source>
        <strain evidence="1">M14.4</strain>
    </source>
</reference>
<evidence type="ECO:0000313" key="1">
    <source>
        <dbReference type="EMBL" id="MEG9475744.1"/>
    </source>
</evidence>
<keyword evidence="2" id="KW-1185">Reference proteome</keyword>
<organism evidence="1 2">
    <name type="scientific">Mannheimia indoligenes</name>
    <dbReference type="NCBI Taxonomy" id="3103145"/>
    <lineage>
        <taxon>Bacteria</taxon>
        <taxon>Pseudomonadati</taxon>
        <taxon>Pseudomonadota</taxon>
        <taxon>Gammaproteobacteria</taxon>
        <taxon>Pasteurellales</taxon>
        <taxon>Pasteurellaceae</taxon>
        <taxon>Mannheimia</taxon>
    </lineage>
</organism>
<dbReference type="EMBL" id="JBAJJM010000007">
    <property type="protein sequence ID" value="MEG9475744.1"/>
    <property type="molecule type" value="Genomic_DNA"/>
</dbReference>
<comment type="caution">
    <text evidence="1">The sequence shown here is derived from an EMBL/GenBank/DDBJ whole genome shotgun (WGS) entry which is preliminary data.</text>
</comment>
<name>A0ABU7ZF16_9PAST</name>
<evidence type="ECO:0000313" key="2">
    <source>
        <dbReference type="Proteomes" id="UP001432017"/>
    </source>
</evidence>
<proteinExistence type="predicted"/>